<dbReference type="InterPro" id="IPR040570">
    <property type="entry name" value="LAL_C2"/>
</dbReference>
<evidence type="ECO:0000259" key="6">
    <source>
        <dbReference type="PROSITE" id="PS50975"/>
    </source>
</evidence>
<dbReference type="Gene3D" id="3.30.470.20">
    <property type="entry name" value="ATP-grasp fold, B domain"/>
    <property type="match status" value="1"/>
</dbReference>
<evidence type="ECO:0000256" key="4">
    <source>
        <dbReference type="PROSITE-ProRule" id="PRU00409"/>
    </source>
</evidence>
<evidence type="ECO:0000256" key="1">
    <source>
        <dbReference type="ARBA" id="ARBA00022598"/>
    </source>
</evidence>
<keyword evidence="8" id="KW-1185">Reference proteome</keyword>
<dbReference type="GO" id="GO:0005524">
    <property type="term" value="F:ATP binding"/>
    <property type="evidence" value="ECO:0007669"/>
    <property type="project" value="UniProtKB-UniRule"/>
</dbReference>
<keyword evidence="3 4" id="KW-0067">ATP-binding</keyword>
<dbReference type="InterPro" id="IPR052032">
    <property type="entry name" value="ATP-dep_AA_Ligase"/>
</dbReference>
<organism evidence="7 8">
    <name type="scientific">Streptomyces boluensis</name>
    <dbReference type="NCBI Taxonomy" id="1775135"/>
    <lineage>
        <taxon>Bacteria</taxon>
        <taxon>Bacillati</taxon>
        <taxon>Actinomycetota</taxon>
        <taxon>Actinomycetes</taxon>
        <taxon>Kitasatosporales</taxon>
        <taxon>Streptomycetaceae</taxon>
        <taxon>Streptomyces</taxon>
    </lineage>
</organism>
<dbReference type="GO" id="GO:0046872">
    <property type="term" value="F:metal ion binding"/>
    <property type="evidence" value="ECO:0007669"/>
    <property type="project" value="InterPro"/>
</dbReference>
<feature type="domain" description="ATP-grasp" evidence="6">
    <location>
        <begin position="112"/>
        <end position="301"/>
    </location>
</feature>
<dbReference type="GO" id="GO:0016874">
    <property type="term" value="F:ligase activity"/>
    <property type="evidence" value="ECO:0007669"/>
    <property type="project" value="UniProtKB-KW"/>
</dbReference>
<name>A0A964XJ50_9ACTN</name>
<dbReference type="SUPFAM" id="SSF56059">
    <property type="entry name" value="Glutathione synthetase ATP-binding domain-like"/>
    <property type="match status" value="1"/>
</dbReference>
<dbReference type="Pfam" id="PF13535">
    <property type="entry name" value="ATP-grasp_4"/>
    <property type="match status" value="1"/>
</dbReference>
<proteinExistence type="predicted"/>
<dbReference type="AlphaFoldDB" id="A0A964XJ50"/>
<dbReference type="Proteomes" id="UP000598297">
    <property type="component" value="Unassembled WGS sequence"/>
</dbReference>
<dbReference type="PANTHER" id="PTHR43585:SF2">
    <property type="entry name" value="ATP-GRASP ENZYME FSQD"/>
    <property type="match status" value="1"/>
</dbReference>
<keyword evidence="2 4" id="KW-0547">Nucleotide-binding</keyword>
<dbReference type="InterPro" id="IPR011761">
    <property type="entry name" value="ATP-grasp"/>
</dbReference>
<dbReference type="EMBL" id="JAAAHS010000019">
    <property type="protein sequence ID" value="NBE50755.1"/>
    <property type="molecule type" value="Genomic_DNA"/>
</dbReference>
<dbReference type="Gene3D" id="3.40.50.20">
    <property type="match status" value="1"/>
</dbReference>
<dbReference type="Pfam" id="PF18130">
    <property type="entry name" value="ATPgrasp_N"/>
    <property type="match status" value="1"/>
</dbReference>
<dbReference type="Pfam" id="PF18603">
    <property type="entry name" value="LAL_C2"/>
    <property type="match status" value="1"/>
</dbReference>
<dbReference type="RefSeq" id="WP_161694087.1">
    <property type="nucleotide sequence ID" value="NZ_JAAAHS010000019.1"/>
</dbReference>
<evidence type="ECO:0000313" key="8">
    <source>
        <dbReference type="Proteomes" id="UP000598297"/>
    </source>
</evidence>
<accession>A0A964XJ50</accession>
<evidence type="ECO:0000313" key="7">
    <source>
        <dbReference type="EMBL" id="NBE50755.1"/>
    </source>
</evidence>
<feature type="region of interest" description="Disordered" evidence="5">
    <location>
        <begin position="422"/>
        <end position="445"/>
    </location>
</feature>
<reference evidence="7" key="1">
    <citation type="submission" date="2020-01" db="EMBL/GenBank/DDBJ databases">
        <title>Whole-genome analyses of novel actinobacteria.</title>
        <authorList>
            <person name="Sahin N."/>
        </authorList>
    </citation>
    <scope>NUCLEOTIDE SEQUENCE</scope>
    <source>
        <strain evidence="7">YC537</strain>
    </source>
</reference>
<evidence type="ECO:0000256" key="3">
    <source>
        <dbReference type="ARBA" id="ARBA00022840"/>
    </source>
</evidence>
<comment type="caution">
    <text evidence="7">The sequence shown here is derived from an EMBL/GenBank/DDBJ whole genome shotgun (WGS) entry which is preliminary data.</text>
</comment>
<dbReference type="OrthoDB" id="6964321at2"/>
<dbReference type="InterPro" id="IPR041472">
    <property type="entry name" value="BL00235/CARNS1_N"/>
</dbReference>
<protein>
    <submittedName>
        <fullName evidence="7">ATP-grasp domain-containing protein</fullName>
    </submittedName>
</protein>
<gene>
    <name evidence="7" type="ORF">GUY60_04780</name>
</gene>
<sequence>MHGRIVVIGGIVEILRAAHEAGLEVVLVHNPGGAAPGSEKYCTEILEADFKNDYETVQRLVVERHRERPFDRVFSLTENGLVPAARLNALLGLGGNSVESVRLLKDKAAMRRRLAERGAGTAVRHRVVRSCSELVQFWRELDGPVFVKPTDSAGSIGVFRAADLDGIREGWARLRALGRGEALAEEFLEGPEFSVEGFLWEGRHHVVAITNTLLSDGFYELGHSMPAALPPEVTGQIHEVVAELLDAVGLTEGPTHSEVRLTPSGPRIIESHNRMGGERLHELMEMAFGLDVTRLSVTVPLGIEPLPRMTDLGTRGAAIRHILPAPGRVVAISGVEEATAAAPELRIRIGAEVGDSVGAVVDGVTRDRVGCYVLAAGADVAAAEEACAAVLDTVRIDTVRVDSVGVDAVGIDTVGIDAGPGAGVPGPRLSVDGSKSLVPTGSSHG</sequence>
<evidence type="ECO:0000256" key="2">
    <source>
        <dbReference type="ARBA" id="ARBA00022741"/>
    </source>
</evidence>
<evidence type="ECO:0000256" key="5">
    <source>
        <dbReference type="SAM" id="MobiDB-lite"/>
    </source>
</evidence>
<dbReference type="PANTHER" id="PTHR43585">
    <property type="entry name" value="FUMIPYRROLE BIOSYNTHESIS PROTEIN C"/>
    <property type="match status" value="1"/>
</dbReference>
<keyword evidence="1" id="KW-0436">Ligase</keyword>
<dbReference type="PROSITE" id="PS50975">
    <property type="entry name" value="ATP_GRASP"/>
    <property type="match status" value="1"/>
</dbReference>